<dbReference type="Proteomes" id="UP001652628">
    <property type="component" value="Chromosome X"/>
</dbReference>
<organism evidence="2 3">
    <name type="scientific">Drosophila suzukii</name>
    <name type="common">Spotted-wing drosophila fruit fly</name>
    <dbReference type="NCBI Taxonomy" id="28584"/>
    <lineage>
        <taxon>Eukaryota</taxon>
        <taxon>Metazoa</taxon>
        <taxon>Ecdysozoa</taxon>
        <taxon>Arthropoda</taxon>
        <taxon>Hexapoda</taxon>
        <taxon>Insecta</taxon>
        <taxon>Pterygota</taxon>
        <taxon>Neoptera</taxon>
        <taxon>Endopterygota</taxon>
        <taxon>Diptera</taxon>
        <taxon>Brachycera</taxon>
        <taxon>Muscomorpha</taxon>
        <taxon>Ephydroidea</taxon>
        <taxon>Drosophilidae</taxon>
        <taxon>Drosophila</taxon>
        <taxon>Sophophora</taxon>
    </lineage>
</organism>
<evidence type="ECO:0000313" key="3">
    <source>
        <dbReference type="RefSeq" id="XP_070853328.1"/>
    </source>
</evidence>
<gene>
    <name evidence="3" type="primary">LOC136117298</name>
</gene>
<feature type="region of interest" description="Disordered" evidence="1">
    <location>
        <begin position="1"/>
        <end position="29"/>
    </location>
</feature>
<dbReference type="RefSeq" id="XP_070853328.1">
    <property type="nucleotide sequence ID" value="XM_070997227.1"/>
</dbReference>
<sequence>MPGLLVTKSDSNREGHAKSKDGEDKGELASGYVIPTKRIRLSEPVEPINRTLLPVEAPEINEPLKTDPSSELLSSCAPISEEMPDNFCLEGVVLNSGIQSNPVSIHMKSDAELMPPPKSCIVPKARPKMNAVESHDEIIAESVDDKSKDYEEPVREIQLYDFTPVRLKSIPPRPQDEAATQEWLQQCSTTISDQLLLLVIKESAKPVDFEGEVPKEHIVPRRSGKSGIVVGAAKKPWHVSYLLRNGDVEESMDYYVWKYKDPEAERLLAQWSQLYGSESAKELYRTLVLAPLPVRQEQILQKSGIPRSQSEPLRLLIEMKICRVFCTLQIHRQVDLEIAVRNLDNAVYRSDVGVIEVRFEDPQIGWIWADGTVMIVNGESKAVLAEALQKIVGKTMGTENFNLDTCHKLLHLRLFSGAYFPWSVDLQEFSKAHSLSSELFLHETNSAHYVNKNMPGVSAALYESGLATVNAMNTTEGDEMMKQLYLLSKSYRKPEIETVK</sequence>
<protein>
    <submittedName>
        <fullName evidence="3">Uncharacterized protein</fullName>
    </submittedName>
</protein>
<evidence type="ECO:0000256" key="1">
    <source>
        <dbReference type="SAM" id="MobiDB-lite"/>
    </source>
</evidence>
<name>A0ABM4TTN3_DROSZ</name>
<accession>A0ABM4TTN3</accession>
<evidence type="ECO:0000313" key="2">
    <source>
        <dbReference type="Proteomes" id="UP001652628"/>
    </source>
</evidence>
<dbReference type="SUPFAM" id="SSF55945">
    <property type="entry name" value="TATA-box binding protein-like"/>
    <property type="match status" value="1"/>
</dbReference>
<reference evidence="3" key="1">
    <citation type="submission" date="2025-08" db="UniProtKB">
        <authorList>
            <consortium name="RefSeq"/>
        </authorList>
    </citation>
    <scope>IDENTIFICATION</scope>
</reference>
<proteinExistence type="predicted"/>
<keyword evidence="2" id="KW-1185">Reference proteome</keyword>
<feature type="compositionally biased region" description="Basic and acidic residues" evidence="1">
    <location>
        <begin position="10"/>
        <end position="27"/>
    </location>
</feature>
<dbReference type="GeneID" id="136117298"/>